<dbReference type="AlphaFoldDB" id="A0A7X2IND3"/>
<keyword evidence="3" id="KW-1185">Reference proteome</keyword>
<sequence length="399" mass="43389">MLRSRQLPPTVALKTPRYPAIPLLSVLCIPRQPPLPSSELVTSPLFRGFDRKNKLIKFAEFAKNSIKLIHCNYALPIMNPNRRTAKPQPVSGEAAMNDLIDFAELKAAGLLPSPTRDTLELMQLCQSGDDDTGPLLDRIADVPALDYAVRALAGQNGREGTLAEALNTVGAFPTSQLALALDLLHQHRRGACADFNYTRYWSHAFAMACAAQALTSEMPVASGPELFCQGLLAGIGSLGLANARPRSYAKLLRDCREAPVSTLLRRESALYGYSHLSMGAALLRSWRLGHIYSDAVLCQEAPHMATDRHTRHLARLLQLASCMAGLYLAQPGERKALVAEMAATSSRLQLDTRVLLDIVDVANGNWRQWCNALDLQEHLPLAMQTAPVATIPTTAAAAA</sequence>
<proteinExistence type="predicted"/>
<comment type="caution">
    <text evidence="2">The sequence shown here is derived from an EMBL/GenBank/DDBJ whole genome shotgun (WGS) entry which is preliminary data.</text>
</comment>
<dbReference type="EMBL" id="WKJJ01000009">
    <property type="protein sequence ID" value="MRV73040.1"/>
    <property type="molecule type" value="Genomic_DNA"/>
</dbReference>
<dbReference type="Gene3D" id="1.10.3210.10">
    <property type="entry name" value="Hypothetical protein af1432"/>
    <property type="match status" value="1"/>
</dbReference>
<feature type="domain" description="HDOD" evidence="1">
    <location>
        <begin position="111"/>
        <end position="302"/>
    </location>
</feature>
<reference evidence="2 3" key="1">
    <citation type="submission" date="2019-11" db="EMBL/GenBank/DDBJ databases">
        <title>Novel species isolated from a subtropical stream in China.</title>
        <authorList>
            <person name="Lu H."/>
        </authorList>
    </citation>
    <scope>NUCLEOTIDE SEQUENCE [LARGE SCALE GENOMIC DNA]</scope>
    <source>
        <strain evidence="2 3">FT92W</strain>
    </source>
</reference>
<dbReference type="PANTHER" id="PTHR33525">
    <property type="match status" value="1"/>
</dbReference>
<dbReference type="PANTHER" id="PTHR33525:SF3">
    <property type="entry name" value="RIBONUCLEASE Y"/>
    <property type="match status" value="1"/>
</dbReference>
<evidence type="ECO:0000259" key="1">
    <source>
        <dbReference type="PROSITE" id="PS51833"/>
    </source>
</evidence>
<organism evidence="2 3">
    <name type="scientific">Pseudoduganella rivuli</name>
    <dbReference type="NCBI Taxonomy" id="2666085"/>
    <lineage>
        <taxon>Bacteria</taxon>
        <taxon>Pseudomonadati</taxon>
        <taxon>Pseudomonadota</taxon>
        <taxon>Betaproteobacteria</taxon>
        <taxon>Burkholderiales</taxon>
        <taxon>Oxalobacteraceae</taxon>
        <taxon>Telluria group</taxon>
        <taxon>Pseudoduganella</taxon>
    </lineage>
</organism>
<gene>
    <name evidence="2" type="ORF">GJ700_15120</name>
</gene>
<dbReference type="SUPFAM" id="SSF109604">
    <property type="entry name" value="HD-domain/PDEase-like"/>
    <property type="match status" value="1"/>
</dbReference>
<dbReference type="Proteomes" id="UP000446768">
    <property type="component" value="Unassembled WGS sequence"/>
</dbReference>
<name>A0A7X2IND3_9BURK</name>
<accession>A0A7X2IND3</accession>
<dbReference type="PROSITE" id="PS51833">
    <property type="entry name" value="HDOD"/>
    <property type="match status" value="1"/>
</dbReference>
<dbReference type="InterPro" id="IPR013976">
    <property type="entry name" value="HDOD"/>
</dbReference>
<dbReference type="Pfam" id="PF08668">
    <property type="entry name" value="HDOD"/>
    <property type="match status" value="1"/>
</dbReference>
<dbReference type="InterPro" id="IPR052340">
    <property type="entry name" value="RNase_Y/CdgJ"/>
</dbReference>
<evidence type="ECO:0000313" key="2">
    <source>
        <dbReference type="EMBL" id="MRV73040.1"/>
    </source>
</evidence>
<evidence type="ECO:0000313" key="3">
    <source>
        <dbReference type="Proteomes" id="UP000446768"/>
    </source>
</evidence>
<protein>
    <submittedName>
        <fullName evidence="2">HDOD domain-containing protein</fullName>
    </submittedName>
</protein>